<reference evidence="1 2" key="1">
    <citation type="journal article" date="2020" name="Phytopathology">
        <title>Genome Sequence Resources of Colletotrichum truncatum, C. plurivorum, C. musicola, and C. sojae: Four Species Pathogenic to Soybean (Glycine max).</title>
        <authorList>
            <person name="Rogerio F."/>
            <person name="Boufleur T.R."/>
            <person name="Ciampi-Guillardi M."/>
            <person name="Sukno S.A."/>
            <person name="Thon M.R."/>
            <person name="Massola Junior N.S."/>
            <person name="Baroncelli R."/>
        </authorList>
    </citation>
    <scope>NUCLEOTIDE SEQUENCE [LARGE SCALE GENOMIC DNA]</scope>
    <source>
        <strain evidence="1 2">CMES1059</strain>
    </source>
</reference>
<proteinExistence type="predicted"/>
<sequence length="261" mass="29786">MTQNILPLIQSIETHRNDKYQDKVIYTYDDPPEMWHKALGENLSFQFGLFDEAELNDKPKPGSIGTSEFRQAGACRQRQLDYCAEILNDDIKDRINLYFCNGQDVDLLPVPEIPYDLVVVRGVCTHFLHDVFETSVAQVAQRMRKGGILIISDTLYRGDINKYKSPIPDKSDRLACSNRKTPEYFAGVLENSGFTLRDMRIMPSNAEVIHWFQKVQLNIEQHFPNGVTGPIQELHEMALSFTKSLAANKASVYSIIAQRNN</sequence>
<evidence type="ECO:0000313" key="2">
    <source>
        <dbReference type="Proteomes" id="UP000805649"/>
    </source>
</evidence>
<protein>
    <submittedName>
        <fullName evidence="1">Uncharacterized protein</fullName>
    </submittedName>
</protein>
<gene>
    <name evidence="1" type="ORF">CTRU02_213302</name>
</gene>
<keyword evidence="2" id="KW-1185">Reference proteome</keyword>
<accession>A0ACC3YKA9</accession>
<comment type="caution">
    <text evidence="1">The sequence shown here is derived from an EMBL/GenBank/DDBJ whole genome shotgun (WGS) entry which is preliminary data.</text>
</comment>
<organism evidence="1 2">
    <name type="scientific">Colletotrichum truncatum</name>
    <name type="common">Anthracnose fungus</name>
    <name type="synonym">Colletotrichum capsici</name>
    <dbReference type="NCBI Taxonomy" id="5467"/>
    <lineage>
        <taxon>Eukaryota</taxon>
        <taxon>Fungi</taxon>
        <taxon>Dikarya</taxon>
        <taxon>Ascomycota</taxon>
        <taxon>Pezizomycotina</taxon>
        <taxon>Sordariomycetes</taxon>
        <taxon>Hypocreomycetidae</taxon>
        <taxon>Glomerellales</taxon>
        <taxon>Glomerellaceae</taxon>
        <taxon>Colletotrichum</taxon>
        <taxon>Colletotrichum truncatum species complex</taxon>
    </lineage>
</organism>
<evidence type="ECO:0000313" key="1">
    <source>
        <dbReference type="EMBL" id="KAL0932349.1"/>
    </source>
</evidence>
<dbReference type="EMBL" id="VUJX02000009">
    <property type="protein sequence ID" value="KAL0932349.1"/>
    <property type="molecule type" value="Genomic_DNA"/>
</dbReference>
<name>A0ACC3YKA9_COLTU</name>
<dbReference type="Proteomes" id="UP000805649">
    <property type="component" value="Unassembled WGS sequence"/>
</dbReference>